<proteinExistence type="predicted"/>
<organism evidence="8 9">
    <name type="scientific">Mortierella polycephala</name>
    <dbReference type="NCBI Taxonomy" id="41804"/>
    <lineage>
        <taxon>Eukaryota</taxon>
        <taxon>Fungi</taxon>
        <taxon>Fungi incertae sedis</taxon>
        <taxon>Mucoromycota</taxon>
        <taxon>Mortierellomycotina</taxon>
        <taxon>Mortierellomycetes</taxon>
        <taxon>Mortierellales</taxon>
        <taxon>Mortierellaceae</taxon>
        <taxon>Mortierella</taxon>
    </lineage>
</organism>
<dbReference type="Pfam" id="PF18044">
    <property type="entry name" value="zf-CCCH_4"/>
    <property type="match status" value="1"/>
</dbReference>
<protein>
    <recommendedName>
        <fullName evidence="7">C3H1-type domain-containing protein</fullName>
    </recommendedName>
</protein>
<dbReference type="InterPro" id="IPR045072">
    <property type="entry name" value="MKRN-like"/>
</dbReference>
<gene>
    <name evidence="8" type="ORF">BG011_004592</name>
</gene>
<dbReference type="SMART" id="SM00356">
    <property type="entry name" value="ZnF_C3H1"/>
    <property type="match status" value="2"/>
</dbReference>
<accession>A0A9P6PZE9</accession>
<dbReference type="InterPro" id="IPR036855">
    <property type="entry name" value="Znf_CCCH_sf"/>
</dbReference>
<dbReference type="PANTHER" id="PTHR11224">
    <property type="entry name" value="MAKORIN-RELATED"/>
    <property type="match status" value="1"/>
</dbReference>
<keyword evidence="9" id="KW-1185">Reference proteome</keyword>
<dbReference type="InterPro" id="IPR000571">
    <property type="entry name" value="Znf_CCCH"/>
</dbReference>
<evidence type="ECO:0000256" key="5">
    <source>
        <dbReference type="PROSITE-ProRule" id="PRU00723"/>
    </source>
</evidence>
<evidence type="ECO:0000256" key="6">
    <source>
        <dbReference type="SAM" id="MobiDB-lite"/>
    </source>
</evidence>
<dbReference type="SUPFAM" id="SSF90229">
    <property type="entry name" value="CCCH zinc finger"/>
    <property type="match status" value="2"/>
</dbReference>
<dbReference type="GO" id="GO:0061630">
    <property type="term" value="F:ubiquitin protein ligase activity"/>
    <property type="evidence" value="ECO:0007669"/>
    <property type="project" value="InterPro"/>
</dbReference>
<dbReference type="PANTHER" id="PTHR11224:SF10">
    <property type="entry name" value="IP09428P-RELATED"/>
    <property type="match status" value="1"/>
</dbReference>
<dbReference type="OrthoDB" id="411372at2759"/>
<feature type="compositionally biased region" description="Low complexity" evidence="6">
    <location>
        <begin position="503"/>
        <end position="520"/>
    </location>
</feature>
<dbReference type="PROSITE" id="PS50103">
    <property type="entry name" value="ZF_C3H1"/>
    <property type="match status" value="2"/>
</dbReference>
<feature type="zinc finger region" description="C3H1-type" evidence="5">
    <location>
        <begin position="152"/>
        <end position="179"/>
    </location>
</feature>
<sequence>MQHQQQQHSMQGQMHLLQQQQQQQQNQLPHFQGLEAGQGLNPHLSSPVASDTQHYQGLNQDSPIGFDHNRWTDPSKDGPQMDMFHIVSPPLTPSGAMARSPNSYIGFGMNNNIGSSNHNVKRPPMWPMDRAPAAMPFPRQTPTPSLSSKAANLQHIPCKFFKSGACTAGKNCLFSHNRDPPSEAIVCKYFLKGNCKFGAKCSLSHSFLASDRKTSALLPGGSLGHNRLERRASSGAILNNIWPSEPLSPPFGSSLPQQQTLHLNNNNVEISMGRSPNQQGYLRPALNRAASENFRSAHYMNPVMEMGGSCSPFSEDGNNTNQDATCERGPVSSAGLLEHRMRQHLAAPLPIRQRSLPDIFRLTPLSHEGSALPTSPFYQPGNKGLFLSVSCEGDVHPPSPLRLHSIPELHDLYNNHGSADAMQRRGSSAQYHSGMQEDQYSDSDDDMGSDQGFLPSSLNDLLTTHERQRRQSRQDDVEPRSGMLPSTASGSVRDDRDEDEAQSNFGSSSTSVSGSAHTMSNSDSRSQFQGAFAEFDRYGGSVDASISPFAMLIPNRQVSAPHPFDTQLPYEDDHAPAQRRGSHCKERDITPDPFCPFPQDAEEVQFTMDDDTVTADAAEEGVEVDLQAPRAGLFGHDSTSSQATINAARELNRAARSKTNTEKQEQQTSISPTTINFSSLSISEVSASTVTVAAPMSYAGIAKSQTGA</sequence>
<feature type="zinc finger region" description="C3H1-type" evidence="5">
    <location>
        <begin position="181"/>
        <end position="208"/>
    </location>
</feature>
<feature type="domain" description="C3H1-type" evidence="7">
    <location>
        <begin position="152"/>
        <end position="179"/>
    </location>
</feature>
<feature type="compositionally biased region" description="Polar residues" evidence="6">
    <location>
        <begin position="43"/>
        <end position="62"/>
    </location>
</feature>
<evidence type="ECO:0000313" key="8">
    <source>
        <dbReference type="EMBL" id="KAG0256362.1"/>
    </source>
</evidence>
<feature type="region of interest" description="Disordered" evidence="6">
    <location>
        <begin position="1"/>
        <end position="75"/>
    </location>
</feature>
<name>A0A9P6PZE9_9FUNG</name>
<feature type="compositionally biased region" description="Low complexity" evidence="6">
    <location>
        <begin position="1"/>
        <end position="28"/>
    </location>
</feature>
<dbReference type="Proteomes" id="UP000726737">
    <property type="component" value="Unassembled WGS sequence"/>
</dbReference>
<evidence type="ECO:0000256" key="2">
    <source>
        <dbReference type="ARBA" id="ARBA00022737"/>
    </source>
</evidence>
<dbReference type="GO" id="GO:0008270">
    <property type="term" value="F:zinc ion binding"/>
    <property type="evidence" value="ECO:0007669"/>
    <property type="project" value="UniProtKB-KW"/>
</dbReference>
<dbReference type="EMBL" id="JAAAJA010000302">
    <property type="protein sequence ID" value="KAG0256362.1"/>
    <property type="molecule type" value="Genomic_DNA"/>
</dbReference>
<evidence type="ECO:0000256" key="3">
    <source>
        <dbReference type="ARBA" id="ARBA00022771"/>
    </source>
</evidence>
<keyword evidence="2" id="KW-0677">Repeat</keyword>
<evidence type="ECO:0000256" key="4">
    <source>
        <dbReference type="ARBA" id="ARBA00022833"/>
    </source>
</evidence>
<evidence type="ECO:0000259" key="7">
    <source>
        <dbReference type="PROSITE" id="PS50103"/>
    </source>
</evidence>
<dbReference type="Gene3D" id="4.10.1000.10">
    <property type="entry name" value="Zinc finger, CCCH-type"/>
    <property type="match status" value="1"/>
</dbReference>
<dbReference type="AlphaFoldDB" id="A0A9P6PZE9"/>
<evidence type="ECO:0000313" key="9">
    <source>
        <dbReference type="Proteomes" id="UP000726737"/>
    </source>
</evidence>
<evidence type="ECO:0000256" key="1">
    <source>
        <dbReference type="ARBA" id="ARBA00022723"/>
    </source>
</evidence>
<keyword evidence="3 5" id="KW-0863">Zinc-finger</keyword>
<dbReference type="GO" id="GO:0000209">
    <property type="term" value="P:protein polyubiquitination"/>
    <property type="evidence" value="ECO:0007669"/>
    <property type="project" value="InterPro"/>
</dbReference>
<feature type="domain" description="C3H1-type" evidence="7">
    <location>
        <begin position="181"/>
        <end position="208"/>
    </location>
</feature>
<keyword evidence="4 5" id="KW-0862">Zinc</keyword>
<dbReference type="InterPro" id="IPR041367">
    <property type="entry name" value="Znf-CCCH_4"/>
</dbReference>
<keyword evidence="1 5" id="KW-0479">Metal-binding</keyword>
<comment type="caution">
    <text evidence="8">The sequence shown here is derived from an EMBL/GenBank/DDBJ whole genome shotgun (WGS) entry which is preliminary data.</text>
</comment>
<feature type="compositionally biased region" description="Acidic residues" evidence="6">
    <location>
        <begin position="439"/>
        <end position="448"/>
    </location>
</feature>
<feature type="region of interest" description="Disordered" evidence="6">
    <location>
        <begin position="418"/>
        <end position="523"/>
    </location>
</feature>
<reference evidence="8" key="1">
    <citation type="journal article" date="2020" name="Fungal Divers.">
        <title>Resolving the Mortierellaceae phylogeny through synthesis of multi-gene phylogenetics and phylogenomics.</title>
        <authorList>
            <person name="Vandepol N."/>
            <person name="Liber J."/>
            <person name="Desiro A."/>
            <person name="Na H."/>
            <person name="Kennedy M."/>
            <person name="Barry K."/>
            <person name="Grigoriev I.V."/>
            <person name="Miller A.N."/>
            <person name="O'Donnell K."/>
            <person name="Stajich J.E."/>
            <person name="Bonito G."/>
        </authorList>
    </citation>
    <scope>NUCLEOTIDE SEQUENCE</scope>
    <source>
        <strain evidence="8">KOD948</strain>
    </source>
</reference>